<evidence type="ECO:0000313" key="1">
    <source>
        <dbReference type="EMBL" id="ACR38225.1"/>
    </source>
</evidence>
<keyword evidence="3" id="KW-1185">Reference proteome</keyword>
<reference evidence="1" key="2">
    <citation type="submission" date="2012-06" db="EMBL/GenBank/DDBJ databases">
        <authorList>
            <person name="Yu Y."/>
            <person name="Currie J."/>
            <person name="Lomeli R."/>
            <person name="Angelova A."/>
            <person name="Collura K."/>
            <person name="Wissotski M."/>
            <person name="Campos D."/>
            <person name="Kudrna D."/>
            <person name="Golser W."/>
            <person name="Ashely E."/>
            <person name="Descour A."/>
            <person name="Fernandes J."/>
            <person name="Soderlund C."/>
            <person name="Walbot V."/>
        </authorList>
    </citation>
    <scope>NUCLEOTIDE SEQUENCE</scope>
    <source>
        <strain evidence="1">B73</strain>
    </source>
</reference>
<reference evidence="2" key="5">
    <citation type="submission" date="2021-05" db="UniProtKB">
        <authorList>
            <consortium name="EnsemblPlants"/>
        </authorList>
    </citation>
    <scope>IDENTIFICATION</scope>
    <source>
        <strain evidence="2">cv. B73</strain>
    </source>
</reference>
<protein>
    <submittedName>
        <fullName evidence="1 2">Uncharacterized protein</fullName>
    </submittedName>
</protein>
<reference evidence="2" key="4">
    <citation type="submission" date="2019-07" db="EMBL/GenBank/DDBJ databases">
        <authorList>
            <person name="Seetharam A."/>
            <person name="Woodhouse M."/>
            <person name="Cannon E."/>
        </authorList>
    </citation>
    <scope>NUCLEOTIDE SEQUENCE [LARGE SCALE GENOMIC DNA]</scope>
    <source>
        <strain evidence="2">cv. B73</strain>
    </source>
</reference>
<accession>C4JAM5</accession>
<dbReference type="EnsemblPlants" id="Zm00001eb152930_T001">
    <property type="protein sequence ID" value="Zm00001eb152930_P001"/>
    <property type="gene ID" value="Zm00001eb152930"/>
</dbReference>
<sequence>MTHDASSWSVSSSVLACFLLEGAVRVLIHGSVPELLVVAVPLLVTRRVAVATAAPATGGAAGSAVPGAELSLVGARPHGVRLAAVAVPAGVHVVVVAAVLVQPRVAHPEVPLLLLLLPAAVEGRVVPRRAAPAAAVFRVRPDALEVSSGASPLFLGGARHVGGRPTPAAVFGERRPDALAAGRRRQLLGVAVHATAEVVRRVLLLEAARKKRWRARAEEPIGSETVGGVFF</sequence>
<reference evidence="3" key="3">
    <citation type="submission" date="2015-12" db="EMBL/GenBank/DDBJ databases">
        <title>Update maize B73 reference genome by single molecule sequencing technologies.</title>
        <authorList>
            <consortium name="Maize Genome Sequencing Project"/>
            <person name="Ware D."/>
        </authorList>
    </citation>
    <scope>NUCLEOTIDE SEQUENCE [LARGE SCALE GENOMIC DNA]</scope>
    <source>
        <strain evidence="3">cv. B73</strain>
    </source>
</reference>
<reference evidence="1" key="1">
    <citation type="journal article" date="2009" name="PLoS Genet.">
        <title>Sequencing, mapping, and analysis of 27,455 maize full-length cDNAs.</title>
        <authorList>
            <person name="Soderlund C."/>
            <person name="Descour A."/>
            <person name="Kudrna D."/>
            <person name="Bomhoff M."/>
            <person name="Boyd L."/>
            <person name="Currie J."/>
            <person name="Angelova A."/>
            <person name="Collura K."/>
            <person name="Wissotski M."/>
            <person name="Ashley E."/>
            <person name="Morrow D."/>
            <person name="Fernandes J."/>
            <person name="Walbot V."/>
            <person name="Yu Y."/>
        </authorList>
    </citation>
    <scope>NUCLEOTIDE SEQUENCE</scope>
    <source>
        <strain evidence="1">B73</strain>
    </source>
</reference>
<name>C4JAM5_MAIZE</name>
<organism evidence="1">
    <name type="scientific">Zea mays</name>
    <name type="common">Maize</name>
    <dbReference type="NCBI Taxonomy" id="4577"/>
    <lineage>
        <taxon>Eukaryota</taxon>
        <taxon>Viridiplantae</taxon>
        <taxon>Streptophyta</taxon>
        <taxon>Embryophyta</taxon>
        <taxon>Tracheophyta</taxon>
        <taxon>Spermatophyta</taxon>
        <taxon>Magnoliopsida</taxon>
        <taxon>Liliopsida</taxon>
        <taxon>Poales</taxon>
        <taxon>Poaceae</taxon>
        <taxon>PACMAD clade</taxon>
        <taxon>Panicoideae</taxon>
        <taxon>Andropogonodae</taxon>
        <taxon>Andropogoneae</taxon>
        <taxon>Tripsacinae</taxon>
        <taxon>Zea</taxon>
    </lineage>
</organism>
<dbReference type="EMBL" id="BT087872">
    <property type="protein sequence ID" value="ACR38225.1"/>
    <property type="molecule type" value="mRNA"/>
</dbReference>
<proteinExistence type="evidence at transcript level"/>
<dbReference type="Gramene" id="Zm00001eb152930_T001">
    <property type="protein sequence ID" value="Zm00001eb152930_P001"/>
    <property type="gene ID" value="Zm00001eb152930"/>
</dbReference>
<evidence type="ECO:0000313" key="3">
    <source>
        <dbReference type="Proteomes" id="UP000007305"/>
    </source>
</evidence>
<dbReference type="AlphaFoldDB" id="C4JAM5"/>
<dbReference type="Proteomes" id="UP000007305">
    <property type="component" value="Chromosome 3"/>
</dbReference>
<evidence type="ECO:0000313" key="2">
    <source>
        <dbReference type="EnsemblPlants" id="Zm00001eb152930_P001"/>
    </source>
</evidence>